<proteinExistence type="predicted"/>
<sequence length="364" mass="42600">MKINNFTNIYFDESGNTGHNLTDSEQPVFVLASCNFDDEQSNELISIIQSNFTTEAHFKRLRKSTNGQDSIINLMSNHLINPNNVKISIFNKPFMVVSKIVDILIESQWHAEGRDLHKNGLNISYSNVFFIIFSNFFEKEHVDEMYISFIKMIQEKTEKNIIDFYSNIQRLYEKCSDVELRYFISEIMRTRHIVRNVLCTVDKTALDPAIPALFSHSVLWGEIYHDGFNIIHDDSKAIESKKETFRLLMDNTQSEIELGYDKRRFKLPLKVKELIFAKSENHKQLQIADIISSSFTYWLNRVHYNKYKDALFNKLNELDLRRLYEGGMFIWPSTDITPQELGLEFDGGLHPVNHTTAFLNRARK</sequence>
<comment type="caution">
    <text evidence="1">The sequence shown here is derived from an EMBL/GenBank/DDBJ whole genome shotgun (WGS) entry which is preliminary data.</text>
</comment>
<gene>
    <name evidence="1" type="ORF">F0L16_05215</name>
</gene>
<protein>
    <submittedName>
        <fullName evidence="1">DUF3800 domain-containing protein</fullName>
    </submittedName>
</protein>
<dbReference type="EMBL" id="VTUW01000006">
    <property type="protein sequence ID" value="KAA1194735.1"/>
    <property type="molecule type" value="Genomic_DNA"/>
</dbReference>
<organism evidence="1 2">
    <name type="scientific">Photorhabdus heterorhabditis</name>
    <dbReference type="NCBI Taxonomy" id="880156"/>
    <lineage>
        <taxon>Bacteria</taxon>
        <taxon>Pseudomonadati</taxon>
        <taxon>Pseudomonadota</taxon>
        <taxon>Gammaproteobacteria</taxon>
        <taxon>Enterobacterales</taxon>
        <taxon>Morganellaceae</taxon>
        <taxon>Photorhabdus</taxon>
    </lineage>
</organism>
<evidence type="ECO:0000313" key="2">
    <source>
        <dbReference type="Proteomes" id="UP000322184"/>
    </source>
</evidence>
<dbReference type="Pfam" id="PF12686">
    <property type="entry name" value="DUF3800"/>
    <property type="match status" value="1"/>
</dbReference>
<dbReference type="InterPro" id="IPR024524">
    <property type="entry name" value="DUF3800"/>
</dbReference>
<reference evidence="1 2" key="1">
    <citation type="submission" date="2019-09" db="EMBL/GenBank/DDBJ databases">
        <title>Whole genome sequence of Photorhabdus heterorhabditis strain ETL (Enterobacteriales: Enterobacteriaceae) a bacterial symbiont of Heterorhabditis zealandica strain ETL (Rhabditida: Heterorhabditidae).</title>
        <authorList>
            <person name="Lulamba T.E."/>
            <person name="Serepa-Dlamini M.H."/>
        </authorList>
    </citation>
    <scope>NUCLEOTIDE SEQUENCE [LARGE SCALE GENOMIC DNA]</scope>
    <source>
        <strain evidence="1 2">ETL</strain>
    </source>
</reference>
<dbReference type="RefSeq" id="WP_149616319.1">
    <property type="nucleotide sequence ID" value="NZ_CAWPFF010000103.1"/>
</dbReference>
<dbReference type="AlphaFoldDB" id="A0A5B0X7V6"/>
<dbReference type="Proteomes" id="UP000322184">
    <property type="component" value="Unassembled WGS sequence"/>
</dbReference>
<name>A0A5B0X7V6_9GAMM</name>
<accession>A0A5B0X7V6</accession>
<evidence type="ECO:0000313" key="1">
    <source>
        <dbReference type="EMBL" id="KAA1194735.1"/>
    </source>
</evidence>